<evidence type="ECO:0000313" key="1">
    <source>
        <dbReference type="EMBL" id="KAH0542776.1"/>
    </source>
</evidence>
<keyword evidence="2" id="KW-1185">Reference proteome</keyword>
<evidence type="ECO:0000313" key="2">
    <source>
        <dbReference type="Proteomes" id="UP000698800"/>
    </source>
</evidence>
<sequence>MSRETIAYAKSVVEQLIAFFESAVEGSQRVLTYLYNALGFLNRALQQGVFTAAFKQAFQTYIQRADAAGMPRALDRKGRGDLRLEASKMEQEIDCEVPDPPETIIFEGEDIKNTEFIDRDQGYGIRVGEAKRLNIRSSRNGAGRSRNGLEYRKYEEEEVDNTGGRKRLTYY</sequence>
<dbReference type="EMBL" id="JAGHQL010000046">
    <property type="protein sequence ID" value="KAH0542776.1"/>
    <property type="molecule type" value="Genomic_DNA"/>
</dbReference>
<protein>
    <submittedName>
        <fullName evidence="1">Uncharacterized protein</fullName>
    </submittedName>
</protein>
<reference evidence="1" key="1">
    <citation type="submission" date="2021-03" db="EMBL/GenBank/DDBJ databases">
        <title>Comparative genomics and phylogenomic investigation of the class Geoglossomycetes provide insights into ecological specialization and systematics.</title>
        <authorList>
            <person name="Melie T."/>
            <person name="Pirro S."/>
            <person name="Miller A.N."/>
            <person name="Quandt A."/>
        </authorList>
    </citation>
    <scope>NUCLEOTIDE SEQUENCE</scope>
    <source>
        <strain evidence="1">GBOQ0MN5Z8</strain>
    </source>
</reference>
<accession>A0A9P8IAU7</accession>
<dbReference type="AlphaFoldDB" id="A0A9P8IAU7"/>
<gene>
    <name evidence="1" type="ORF">FGG08_002824</name>
</gene>
<proteinExistence type="predicted"/>
<organism evidence="1 2">
    <name type="scientific">Glutinoglossum americanum</name>
    <dbReference type="NCBI Taxonomy" id="1670608"/>
    <lineage>
        <taxon>Eukaryota</taxon>
        <taxon>Fungi</taxon>
        <taxon>Dikarya</taxon>
        <taxon>Ascomycota</taxon>
        <taxon>Pezizomycotina</taxon>
        <taxon>Geoglossomycetes</taxon>
        <taxon>Geoglossales</taxon>
        <taxon>Geoglossaceae</taxon>
        <taxon>Glutinoglossum</taxon>
    </lineage>
</organism>
<comment type="caution">
    <text evidence="1">The sequence shown here is derived from an EMBL/GenBank/DDBJ whole genome shotgun (WGS) entry which is preliminary data.</text>
</comment>
<dbReference type="Proteomes" id="UP000698800">
    <property type="component" value="Unassembled WGS sequence"/>
</dbReference>
<name>A0A9P8IAU7_9PEZI</name>